<accession>A0A814F9J8</accession>
<evidence type="ECO:0000313" key="2">
    <source>
        <dbReference type="EMBL" id="CAF3752475.1"/>
    </source>
</evidence>
<evidence type="ECO:0000313" key="1">
    <source>
        <dbReference type="EMBL" id="CAF0979855.1"/>
    </source>
</evidence>
<dbReference type="AlphaFoldDB" id="A0A814F9J8"/>
<dbReference type="Proteomes" id="UP000663829">
    <property type="component" value="Unassembled WGS sequence"/>
</dbReference>
<protein>
    <submittedName>
        <fullName evidence="1">Uncharacterized protein</fullName>
    </submittedName>
</protein>
<dbReference type="EMBL" id="CAJOBC010002808">
    <property type="protein sequence ID" value="CAF3752475.1"/>
    <property type="molecule type" value="Genomic_DNA"/>
</dbReference>
<proteinExistence type="predicted"/>
<comment type="caution">
    <text evidence="1">The sequence shown here is derived from an EMBL/GenBank/DDBJ whole genome shotgun (WGS) entry which is preliminary data.</text>
</comment>
<evidence type="ECO:0000313" key="3">
    <source>
        <dbReference type="Proteomes" id="UP000663829"/>
    </source>
</evidence>
<dbReference type="EMBL" id="CAJNOQ010002808">
    <property type="protein sequence ID" value="CAF0979855.1"/>
    <property type="molecule type" value="Genomic_DNA"/>
</dbReference>
<dbReference type="Proteomes" id="UP000681722">
    <property type="component" value="Unassembled WGS sequence"/>
</dbReference>
<organism evidence="1 3">
    <name type="scientific">Didymodactylos carnosus</name>
    <dbReference type="NCBI Taxonomy" id="1234261"/>
    <lineage>
        <taxon>Eukaryota</taxon>
        <taxon>Metazoa</taxon>
        <taxon>Spiralia</taxon>
        <taxon>Gnathifera</taxon>
        <taxon>Rotifera</taxon>
        <taxon>Eurotatoria</taxon>
        <taxon>Bdelloidea</taxon>
        <taxon>Philodinida</taxon>
        <taxon>Philodinidae</taxon>
        <taxon>Didymodactylos</taxon>
    </lineage>
</organism>
<sequence>MSHAWPVLFHRNCQERRMRSPGGLVPYEYILPTRHLDWKGPEHSDVDGKQNASIQRVIYSVTVHVDSRSVLREPLQGSLRYAPDFELPEIQAIRKLKSVFFLMGVIVRLPH</sequence>
<name>A0A814F9J8_9BILA</name>
<reference evidence="1" key="1">
    <citation type="submission" date="2021-02" db="EMBL/GenBank/DDBJ databases">
        <authorList>
            <person name="Nowell W R."/>
        </authorList>
    </citation>
    <scope>NUCLEOTIDE SEQUENCE</scope>
</reference>
<keyword evidence="3" id="KW-1185">Reference proteome</keyword>
<gene>
    <name evidence="1" type="ORF">GPM918_LOCUS12689</name>
    <name evidence="2" type="ORF">SRO942_LOCUS12689</name>
</gene>